<evidence type="ECO:0000313" key="2">
    <source>
        <dbReference type="Proteomes" id="UP001234178"/>
    </source>
</evidence>
<evidence type="ECO:0000313" key="1">
    <source>
        <dbReference type="EMBL" id="KAK4003851.1"/>
    </source>
</evidence>
<reference evidence="1 2" key="1">
    <citation type="journal article" date="2023" name="Nucleic Acids Res.">
        <title>The hologenome of Daphnia magna reveals possible DNA methylation and microbiome-mediated evolution of the host genome.</title>
        <authorList>
            <person name="Chaturvedi A."/>
            <person name="Li X."/>
            <person name="Dhandapani V."/>
            <person name="Marshall H."/>
            <person name="Kissane S."/>
            <person name="Cuenca-Cambronero M."/>
            <person name="Asole G."/>
            <person name="Calvet F."/>
            <person name="Ruiz-Romero M."/>
            <person name="Marangio P."/>
            <person name="Guigo R."/>
            <person name="Rago D."/>
            <person name="Mirbahai L."/>
            <person name="Eastwood N."/>
            <person name="Colbourne J.K."/>
            <person name="Zhou J."/>
            <person name="Mallon E."/>
            <person name="Orsini L."/>
        </authorList>
    </citation>
    <scope>NUCLEOTIDE SEQUENCE [LARGE SCALE GENOMIC DNA]</scope>
    <source>
        <strain evidence="1">LRV0_1</strain>
    </source>
</reference>
<comment type="caution">
    <text evidence="1">The sequence shown here is derived from an EMBL/GenBank/DDBJ whole genome shotgun (WGS) entry which is preliminary data.</text>
</comment>
<dbReference type="Proteomes" id="UP001234178">
    <property type="component" value="Unassembled WGS sequence"/>
</dbReference>
<proteinExistence type="predicted"/>
<accession>A0ABQ9YTG2</accession>
<organism evidence="1 2">
    <name type="scientific">Daphnia magna</name>
    <dbReference type="NCBI Taxonomy" id="35525"/>
    <lineage>
        <taxon>Eukaryota</taxon>
        <taxon>Metazoa</taxon>
        <taxon>Ecdysozoa</taxon>
        <taxon>Arthropoda</taxon>
        <taxon>Crustacea</taxon>
        <taxon>Branchiopoda</taxon>
        <taxon>Diplostraca</taxon>
        <taxon>Cladocera</taxon>
        <taxon>Anomopoda</taxon>
        <taxon>Daphniidae</taxon>
        <taxon>Daphnia</taxon>
    </lineage>
</organism>
<sequence length="183" mass="21473">METHLTQIWGSVLYRRANYSPSELHICVSFLERTSPDNFFTTIAALSKERMTHLCEEITNLPFHPRQYRRFTTADVQLFEELFNTVLSGVSCPVAPVSVVQPVWCNDFYYNEYPGYARFRDILPLLYARFLWWAESGDDIYHPSVSVSNIYPELTYSEIPIRLEHRQVRLAVLNHLNDFAEDD</sequence>
<dbReference type="EMBL" id="JAOYFB010000001">
    <property type="protein sequence ID" value="KAK4003851.1"/>
    <property type="molecule type" value="Genomic_DNA"/>
</dbReference>
<protein>
    <submittedName>
        <fullName evidence="1">Uncharacterized protein</fullName>
    </submittedName>
</protein>
<name>A0ABQ9YTG2_9CRUS</name>
<keyword evidence="2" id="KW-1185">Reference proteome</keyword>
<gene>
    <name evidence="1" type="ORF">OUZ56_005602</name>
</gene>